<feature type="domain" description="N-acetyltransferase" evidence="3">
    <location>
        <begin position="10"/>
        <end position="158"/>
    </location>
</feature>
<dbReference type="Gene3D" id="3.40.630.30">
    <property type="match status" value="1"/>
</dbReference>
<keyword evidence="1 4" id="KW-0808">Transferase</keyword>
<protein>
    <submittedName>
        <fullName evidence="4">N-acetyltransferase</fullName>
    </submittedName>
</protein>
<dbReference type="CDD" id="cd04301">
    <property type="entry name" value="NAT_SF"/>
    <property type="match status" value="1"/>
</dbReference>
<dbReference type="Proteomes" id="UP000326202">
    <property type="component" value="Chromosome"/>
</dbReference>
<dbReference type="PANTHER" id="PTHR10545">
    <property type="entry name" value="DIAMINE N-ACETYLTRANSFERASE"/>
    <property type="match status" value="1"/>
</dbReference>
<dbReference type="GO" id="GO:0008080">
    <property type="term" value="F:N-acetyltransferase activity"/>
    <property type="evidence" value="ECO:0007669"/>
    <property type="project" value="TreeGrafter"/>
</dbReference>
<dbReference type="AlphaFoldDB" id="A0A5J6MQB7"/>
<dbReference type="InterPro" id="IPR016181">
    <property type="entry name" value="Acyl_CoA_acyltransferase"/>
</dbReference>
<accession>A0A5J6MQB7</accession>
<dbReference type="InterPro" id="IPR051016">
    <property type="entry name" value="Diverse_Substrate_AcTransf"/>
</dbReference>
<dbReference type="Pfam" id="PF00583">
    <property type="entry name" value="Acetyltransf_1"/>
    <property type="match status" value="1"/>
</dbReference>
<organism evidence="4 5">
    <name type="scientific">Hypericibacter terrae</name>
    <dbReference type="NCBI Taxonomy" id="2602015"/>
    <lineage>
        <taxon>Bacteria</taxon>
        <taxon>Pseudomonadati</taxon>
        <taxon>Pseudomonadota</taxon>
        <taxon>Alphaproteobacteria</taxon>
        <taxon>Rhodospirillales</taxon>
        <taxon>Dongiaceae</taxon>
        <taxon>Hypericibacter</taxon>
    </lineage>
</organism>
<dbReference type="OrthoDB" id="9805924at2"/>
<dbReference type="EMBL" id="CP042906">
    <property type="protein sequence ID" value="QEX19549.1"/>
    <property type="molecule type" value="Genomic_DNA"/>
</dbReference>
<evidence type="ECO:0000313" key="4">
    <source>
        <dbReference type="EMBL" id="QEX19549.1"/>
    </source>
</evidence>
<dbReference type="PROSITE" id="PS51186">
    <property type="entry name" value="GNAT"/>
    <property type="match status" value="1"/>
</dbReference>
<dbReference type="KEGG" id="htq:FRZ44_48640"/>
<name>A0A5J6MQB7_9PROT</name>
<keyword evidence="2" id="KW-0012">Acyltransferase</keyword>
<evidence type="ECO:0000256" key="1">
    <source>
        <dbReference type="ARBA" id="ARBA00022679"/>
    </source>
</evidence>
<evidence type="ECO:0000313" key="5">
    <source>
        <dbReference type="Proteomes" id="UP000326202"/>
    </source>
</evidence>
<dbReference type="InterPro" id="IPR000182">
    <property type="entry name" value="GNAT_dom"/>
</dbReference>
<dbReference type="SUPFAM" id="SSF55729">
    <property type="entry name" value="Acyl-CoA N-acyltransferases (Nat)"/>
    <property type="match status" value="1"/>
</dbReference>
<dbReference type="RefSeq" id="WP_151179607.1">
    <property type="nucleotide sequence ID" value="NZ_CP042906.1"/>
</dbReference>
<gene>
    <name evidence="4" type="ORF">FRZ44_48640</name>
</gene>
<proteinExistence type="predicted"/>
<dbReference type="PANTHER" id="PTHR10545:SF29">
    <property type="entry name" value="GH14572P-RELATED"/>
    <property type="match status" value="1"/>
</dbReference>
<sequence length="158" mass="17493">MAKALHIRASRIEDAEAVGRMAGAFAVYLRALGDMTDFRFDAEAFRRDGFGPNPAFSGLIAEQDGRPIGYLHYHFGYDADAAARMMFIADLWVEPEARGLGAGRALMAEAARIGREKQAGLLFWAVYKPNKLAAAFYERLGAHYLRDLDFMIIDTAAL</sequence>
<reference evidence="4 5" key="1">
    <citation type="submission" date="2019-08" db="EMBL/GenBank/DDBJ databases">
        <title>Hyperibacter terrae gen. nov., sp. nov. and Hyperibacter viscosus sp. nov., two new members in the family Rhodospirillaceae isolated from the rhizosphere of Hypericum perforatum.</title>
        <authorList>
            <person name="Noviana Z."/>
        </authorList>
    </citation>
    <scope>NUCLEOTIDE SEQUENCE [LARGE SCALE GENOMIC DNA]</scope>
    <source>
        <strain evidence="4 5">R5913</strain>
    </source>
</reference>
<evidence type="ECO:0000256" key="2">
    <source>
        <dbReference type="ARBA" id="ARBA00023315"/>
    </source>
</evidence>
<evidence type="ECO:0000259" key="3">
    <source>
        <dbReference type="PROSITE" id="PS51186"/>
    </source>
</evidence>
<keyword evidence="5" id="KW-1185">Reference proteome</keyword>